<evidence type="ECO:0000259" key="1">
    <source>
        <dbReference type="SMART" id="SM00062"/>
    </source>
</evidence>
<evidence type="ECO:0000313" key="3">
    <source>
        <dbReference type="Proteomes" id="UP000184603"/>
    </source>
</evidence>
<dbReference type="Gene3D" id="3.40.190.10">
    <property type="entry name" value="Periplasmic binding protein-like II"/>
    <property type="match status" value="2"/>
</dbReference>
<dbReference type="Proteomes" id="UP000184603">
    <property type="component" value="Unassembled WGS sequence"/>
</dbReference>
<dbReference type="Pfam" id="PF00497">
    <property type="entry name" value="SBP_bac_3"/>
    <property type="match status" value="1"/>
</dbReference>
<sequence>MWNNILFIWAVIIHLLLTVSHASDEILIITEEWPPYNYSIDEKIAGFSTEIVKSILKVMHKEYELQVVPSMRAKALLENRPQTMMFSMFRTPEREAQYKWIGPLVDVSIYFYKRKDRQIKIESLADLKNEKLTVCCRHAGLIHDLLEEKGFNNLHSTATKGLSIYKMLLAGRCDIAISDADLGVRHNLHLLNIKLDDVFEKIPIPILEAELYIVGSKDISDEEIQQWQSALDTLKHNGVYDKILQTYL</sequence>
<dbReference type="STRING" id="1121416.SAMN02745220_05340"/>
<name>A0A1M7YMN7_9BACT</name>
<keyword evidence="3" id="KW-1185">Reference proteome</keyword>
<reference evidence="2 3" key="1">
    <citation type="submission" date="2016-12" db="EMBL/GenBank/DDBJ databases">
        <authorList>
            <person name="Song W.-J."/>
            <person name="Kurnit D.M."/>
        </authorList>
    </citation>
    <scope>NUCLEOTIDE SEQUENCE [LARGE SCALE GENOMIC DNA]</scope>
    <source>
        <strain evidence="2 3">DSM 18488</strain>
    </source>
</reference>
<dbReference type="InterPro" id="IPR001638">
    <property type="entry name" value="Solute-binding_3/MltF_N"/>
</dbReference>
<feature type="domain" description="Solute-binding protein family 3/N-terminal" evidence="1">
    <location>
        <begin position="25"/>
        <end position="248"/>
    </location>
</feature>
<accession>A0A1M7YMN7</accession>
<proteinExistence type="predicted"/>
<dbReference type="RefSeq" id="WP_073617336.1">
    <property type="nucleotide sequence ID" value="NZ_FRFE01000084.1"/>
</dbReference>
<dbReference type="EMBL" id="FRFE01000084">
    <property type="protein sequence ID" value="SHO53855.1"/>
    <property type="molecule type" value="Genomic_DNA"/>
</dbReference>
<dbReference type="SUPFAM" id="SSF53850">
    <property type="entry name" value="Periplasmic binding protein-like II"/>
    <property type="match status" value="1"/>
</dbReference>
<dbReference type="SMART" id="SM00062">
    <property type="entry name" value="PBPb"/>
    <property type="match status" value="1"/>
</dbReference>
<dbReference type="PANTHER" id="PTHR38834">
    <property type="entry name" value="PERIPLASMIC SUBSTRATE BINDING PROTEIN FAMILY 3"/>
    <property type="match status" value="1"/>
</dbReference>
<dbReference type="OrthoDB" id="8594082at2"/>
<dbReference type="PANTHER" id="PTHR38834:SF3">
    <property type="entry name" value="SOLUTE-BINDING PROTEIN FAMILY 3_N-TERMINAL DOMAIN-CONTAINING PROTEIN"/>
    <property type="match status" value="1"/>
</dbReference>
<protein>
    <submittedName>
        <fullName evidence="2">Polar amino acid transport system substrate-binding protein</fullName>
    </submittedName>
</protein>
<dbReference type="AlphaFoldDB" id="A0A1M7YMN7"/>
<gene>
    <name evidence="2" type="ORF">SAMN02745220_05340</name>
</gene>
<organism evidence="2 3">
    <name type="scientific">Desulfopila aestuarii DSM 18488</name>
    <dbReference type="NCBI Taxonomy" id="1121416"/>
    <lineage>
        <taxon>Bacteria</taxon>
        <taxon>Pseudomonadati</taxon>
        <taxon>Thermodesulfobacteriota</taxon>
        <taxon>Desulfobulbia</taxon>
        <taxon>Desulfobulbales</taxon>
        <taxon>Desulfocapsaceae</taxon>
        <taxon>Desulfopila</taxon>
    </lineage>
</organism>
<evidence type="ECO:0000313" key="2">
    <source>
        <dbReference type="EMBL" id="SHO53855.1"/>
    </source>
</evidence>